<dbReference type="GO" id="GO:0005524">
    <property type="term" value="F:ATP binding"/>
    <property type="evidence" value="ECO:0007669"/>
    <property type="project" value="UniProtKB-UniRule"/>
</dbReference>
<dbReference type="GO" id="GO:0004694">
    <property type="term" value="F:eukaryotic translation initiation factor 2alpha kinase activity"/>
    <property type="evidence" value="ECO:0007669"/>
    <property type="project" value="TreeGrafter"/>
</dbReference>
<evidence type="ECO:0000256" key="4">
    <source>
        <dbReference type="ARBA" id="ARBA00022741"/>
    </source>
</evidence>
<reference evidence="14" key="1">
    <citation type="submission" date="2020-11" db="EMBL/GenBank/DDBJ databases">
        <authorList>
            <person name="Tran Van P."/>
        </authorList>
    </citation>
    <scope>NUCLEOTIDE SEQUENCE</scope>
</reference>
<comment type="similarity">
    <text evidence="8">Belongs to the protein kinase superfamily. Ser/Thr protein kinase family. GCN2 subfamily.</text>
</comment>
<evidence type="ECO:0000313" key="14">
    <source>
        <dbReference type="EMBL" id="CAD7619670.1"/>
    </source>
</evidence>
<evidence type="ECO:0000256" key="11">
    <source>
        <dbReference type="PROSITE-ProRule" id="PRU10141"/>
    </source>
</evidence>
<dbReference type="EMBL" id="CAJPIZ010000026">
    <property type="protein sequence ID" value="CAG2100100.1"/>
    <property type="molecule type" value="Genomic_DNA"/>
</dbReference>
<evidence type="ECO:0000256" key="7">
    <source>
        <dbReference type="ARBA" id="ARBA00023193"/>
    </source>
</evidence>
<keyword evidence="7" id="KW-0652">Protein synthesis inhibitor</keyword>
<comment type="catalytic activity">
    <reaction evidence="10">
        <text>L-seryl-[protein] + ATP = O-phospho-L-seryl-[protein] + ADP + H(+)</text>
        <dbReference type="Rhea" id="RHEA:17989"/>
        <dbReference type="Rhea" id="RHEA-COMP:9863"/>
        <dbReference type="Rhea" id="RHEA-COMP:11604"/>
        <dbReference type="ChEBI" id="CHEBI:15378"/>
        <dbReference type="ChEBI" id="CHEBI:29999"/>
        <dbReference type="ChEBI" id="CHEBI:30616"/>
        <dbReference type="ChEBI" id="CHEBI:83421"/>
        <dbReference type="ChEBI" id="CHEBI:456216"/>
        <dbReference type="EC" id="2.7.11.1"/>
    </reaction>
    <physiologicalReaction direction="left-to-right" evidence="10">
        <dbReference type="Rhea" id="RHEA:17990"/>
    </physiologicalReaction>
</comment>
<evidence type="ECO:0000256" key="9">
    <source>
        <dbReference type="ARBA" id="ARBA00048659"/>
    </source>
</evidence>
<evidence type="ECO:0000313" key="15">
    <source>
        <dbReference type="Proteomes" id="UP000759131"/>
    </source>
</evidence>
<dbReference type="EMBL" id="OC854601">
    <property type="protein sequence ID" value="CAD7619670.1"/>
    <property type="molecule type" value="Genomic_DNA"/>
</dbReference>
<dbReference type="PROSITE" id="PS50011">
    <property type="entry name" value="PROTEIN_KINASE_DOM"/>
    <property type="match status" value="1"/>
</dbReference>
<dbReference type="Proteomes" id="UP000759131">
    <property type="component" value="Unassembled WGS sequence"/>
</dbReference>
<evidence type="ECO:0000256" key="10">
    <source>
        <dbReference type="ARBA" id="ARBA00048977"/>
    </source>
</evidence>
<dbReference type="InterPro" id="IPR000719">
    <property type="entry name" value="Prot_kinase_dom"/>
</dbReference>
<feature type="binding site" evidence="11">
    <location>
        <position position="49"/>
    </location>
    <ligand>
        <name>ATP</name>
        <dbReference type="ChEBI" id="CHEBI:30616"/>
    </ligand>
</feature>
<dbReference type="PANTHER" id="PTHR11042">
    <property type="entry name" value="EUKARYOTIC TRANSLATION INITIATION FACTOR 2-ALPHA KINASE EIF2-ALPHA KINASE -RELATED"/>
    <property type="match status" value="1"/>
</dbReference>
<evidence type="ECO:0000256" key="5">
    <source>
        <dbReference type="ARBA" id="ARBA00022777"/>
    </source>
</evidence>
<gene>
    <name evidence="14" type="ORF">OSB1V03_LOCUS170</name>
</gene>
<evidence type="ECO:0000256" key="8">
    <source>
        <dbReference type="ARBA" id="ARBA00037982"/>
    </source>
</evidence>
<keyword evidence="3" id="KW-0808">Transferase</keyword>
<dbReference type="InterPro" id="IPR008271">
    <property type="entry name" value="Ser/Thr_kinase_AS"/>
</dbReference>
<dbReference type="InterPro" id="IPR017441">
    <property type="entry name" value="Protein_kinase_ATP_BS"/>
</dbReference>
<dbReference type="AlphaFoldDB" id="A0A7R9PTG2"/>
<dbReference type="OrthoDB" id="4062651at2759"/>
<keyword evidence="4 11" id="KW-0547">Nucleotide-binding</keyword>
<dbReference type="PROSITE" id="PS00108">
    <property type="entry name" value="PROTEIN_KINASE_ST"/>
    <property type="match status" value="1"/>
</dbReference>
<protein>
    <recommendedName>
        <fullName evidence="1">non-specific serine/threonine protein kinase</fullName>
        <ecNumber evidence="1">2.7.11.1</ecNumber>
    </recommendedName>
</protein>
<dbReference type="Pfam" id="PF00069">
    <property type="entry name" value="Pkinase"/>
    <property type="match status" value="1"/>
</dbReference>
<organism evidence="14">
    <name type="scientific">Medioppia subpectinata</name>
    <dbReference type="NCBI Taxonomy" id="1979941"/>
    <lineage>
        <taxon>Eukaryota</taxon>
        <taxon>Metazoa</taxon>
        <taxon>Ecdysozoa</taxon>
        <taxon>Arthropoda</taxon>
        <taxon>Chelicerata</taxon>
        <taxon>Arachnida</taxon>
        <taxon>Acari</taxon>
        <taxon>Acariformes</taxon>
        <taxon>Sarcoptiformes</taxon>
        <taxon>Oribatida</taxon>
        <taxon>Brachypylina</taxon>
        <taxon>Oppioidea</taxon>
        <taxon>Oppiidae</taxon>
        <taxon>Medioppia</taxon>
    </lineage>
</organism>
<dbReference type="GO" id="GO:0017148">
    <property type="term" value="P:negative regulation of translation"/>
    <property type="evidence" value="ECO:0007669"/>
    <property type="project" value="UniProtKB-KW"/>
</dbReference>
<dbReference type="GO" id="GO:0005737">
    <property type="term" value="C:cytoplasm"/>
    <property type="evidence" value="ECO:0007669"/>
    <property type="project" value="TreeGrafter"/>
</dbReference>
<keyword evidence="6 11" id="KW-0067">ATP-binding</keyword>
<evidence type="ECO:0000256" key="1">
    <source>
        <dbReference type="ARBA" id="ARBA00012513"/>
    </source>
</evidence>
<evidence type="ECO:0000256" key="12">
    <source>
        <dbReference type="RuleBase" id="RU000304"/>
    </source>
</evidence>
<comment type="catalytic activity">
    <reaction evidence="9">
        <text>L-threonyl-[protein] + ATP = O-phospho-L-threonyl-[protein] + ADP + H(+)</text>
        <dbReference type="Rhea" id="RHEA:46608"/>
        <dbReference type="Rhea" id="RHEA-COMP:11060"/>
        <dbReference type="Rhea" id="RHEA-COMP:11605"/>
        <dbReference type="ChEBI" id="CHEBI:15378"/>
        <dbReference type="ChEBI" id="CHEBI:30013"/>
        <dbReference type="ChEBI" id="CHEBI:30616"/>
        <dbReference type="ChEBI" id="CHEBI:61977"/>
        <dbReference type="ChEBI" id="CHEBI:456216"/>
        <dbReference type="EC" id="2.7.11.1"/>
    </reaction>
    <physiologicalReaction direction="left-to-right" evidence="9">
        <dbReference type="Rhea" id="RHEA:46609"/>
    </physiologicalReaction>
</comment>
<dbReference type="GO" id="GO:0005634">
    <property type="term" value="C:nucleus"/>
    <property type="evidence" value="ECO:0007669"/>
    <property type="project" value="TreeGrafter"/>
</dbReference>
<dbReference type="SMART" id="SM00220">
    <property type="entry name" value="S_TKc"/>
    <property type="match status" value="1"/>
</dbReference>
<keyword evidence="5" id="KW-0418">Kinase</keyword>
<evidence type="ECO:0000259" key="13">
    <source>
        <dbReference type="PROSITE" id="PS50011"/>
    </source>
</evidence>
<dbReference type="InterPro" id="IPR050339">
    <property type="entry name" value="CC_SR_Kinase"/>
</dbReference>
<dbReference type="Gene3D" id="1.10.510.10">
    <property type="entry name" value="Transferase(Phosphotransferase) domain 1"/>
    <property type="match status" value="1"/>
</dbReference>
<keyword evidence="15" id="KW-1185">Reference proteome</keyword>
<dbReference type="PANTHER" id="PTHR11042:SF160">
    <property type="entry name" value="EUKARYOTIC TRANSLATION INITIATION FACTOR 2-ALPHA KINASE 1"/>
    <property type="match status" value="1"/>
</dbReference>
<evidence type="ECO:0000256" key="3">
    <source>
        <dbReference type="ARBA" id="ARBA00022679"/>
    </source>
</evidence>
<dbReference type="SUPFAM" id="SSF56112">
    <property type="entry name" value="Protein kinase-like (PK-like)"/>
    <property type="match status" value="1"/>
</dbReference>
<dbReference type="InterPro" id="IPR011009">
    <property type="entry name" value="Kinase-like_dom_sf"/>
</dbReference>
<keyword evidence="2 12" id="KW-0723">Serine/threonine-protein kinase</keyword>
<evidence type="ECO:0000256" key="2">
    <source>
        <dbReference type="ARBA" id="ARBA00022527"/>
    </source>
</evidence>
<feature type="domain" description="Protein kinase" evidence="13">
    <location>
        <begin position="20"/>
        <end position="219"/>
    </location>
</feature>
<name>A0A7R9PTG2_9ACAR</name>
<evidence type="ECO:0000256" key="6">
    <source>
        <dbReference type="ARBA" id="ARBA00022840"/>
    </source>
</evidence>
<dbReference type="EC" id="2.7.11.1" evidence="1"/>
<dbReference type="Gene3D" id="3.30.200.20">
    <property type="entry name" value="Phosphorylase Kinase, domain 1"/>
    <property type="match status" value="1"/>
</dbReference>
<sequence>MENKYQLVRELDDSDYRVHFDILNKLGSGTFGTVYKVKHKLHETKAALKIIEHQVNTDTEIMRREMDNLIKVNSEYVIRYLYCWVEMDNKCNKMPAFGRRSADEAMNLSEFIISCELFKELLECIQYLHDLSPAVIHRDLKPDNILISLNPQNGRYLKLCDFGLAVLHEASGVIRHTGCVGTSIYMATEVRLNKDYTTKVDVYSLAVIASQLFCLNAFE</sequence>
<accession>A0A7R9PTG2</accession>
<dbReference type="PROSITE" id="PS00107">
    <property type="entry name" value="PROTEIN_KINASE_ATP"/>
    <property type="match status" value="1"/>
</dbReference>
<proteinExistence type="inferred from homology"/>